<name>A0A822XMC0_NELNU</name>
<evidence type="ECO:0000313" key="1">
    <source>
        <dbReference type="EMBL" id="DAD21427.1"/>
    </source>
</evidence>
<dbReference type="Proteomes" id="UP000607653">
    <property type="component" value="Unassembled WGS sequence"/>
</dbReference>
<organism evidence="1 2">
    <name type="scientific">Nelumbo nucifera</name>
    <name type="common">Sacred lotus</name>
    <dbReference type="NCBI Taxonomy" id="4432"/>
    <lineage>
        <taxon>Eukaryota</taxon>
        <taxon>Viridiplantae</taxon>
        <taxon>Streptophyta</taxon>
        <taxon>Embryophyta</taxon>
        <taxon>Tracheophyta</taxon>
        <taxon>Spermatophyta</taxon>
        <taxon>Magnoliopsida</taxon>
        <taxon>Proteales</taxon>
        <taxon>Nelumbonaceae</taxon>
        <taxon>Nelumbo</taxon>
    </lineage>
</organism>
<dbReference type="EMBL" id="DUZY01000001">
    <property type="protein sequence ID" value="DAD21427.1"/>
    <property type="molecule type" value="Genomic_DNA"/>
</dbReference>
<reference evidence="1 2" key="1">
    <citation type="journal article" date="2020" name="Mol. Biol. Evol.">
        <title>Distinct Expression and Methylation Patterns for Genes with Different Fates following a Single Whole-Genome Duplication in Flowering Plants.</title>
        <authorList>
            <person name="Shi T."/>
            <person name="Rahmani R.S."/>
            <person name="Gugger P.F."/>
            <person name="Wang M."/>
            <person name="Li H."/>
            <person name="Zhang Y."/>
            <person name="Li Z."/>
            <person name="Wang Q."/>
            <person name="Van de Peer Y."/>
            <person name="Marchal K."/>
            <person name="Chen J."/>
        </authorList>
    </citation>
    <scope>NUCLEOTIDE SEQUENCE [LARGE SCALE GENOMIC DNA]</scope>
    <source>
        <tissue evidence="1">Leaf</tissue>
    </source>
</reference>
<gene>
    <name evidence="1" type="ORF">HUJ06_022890</name>
</gene>
<keyword evidence="2" id="KW-1185">Reference proteome</keyword>
<accession>A0A822XMC0</accession>
<proteinExistence type="predicted"/>
<protein>
    <submittedName>
        <fullName evidence="1">Uncharacterized protein</fullName>
    </submittedName>
</protein>
<evidence type="ECO:0000313" key="2">
    <source>
        <dbReference type="Proteomes" id="UP000607653"/>
    </source>
</evidence>
<sequence>MNLWNKTRPANGSDQIRCKISQSLNSKDLIHLFML</sequence>
<dbReference type="AlphaFoldDB" id="A0A822XMC0"/>
<comment type="caution">
    <text evidence="1">The sequence shown here is derived from an EMBL/GenBank/DDBJ whole genome shotgun (WGS) entry which is preliminary data.</text>
</comment>